<dbReference type="PANTHER" id="PTHR34222:SF99">
    <property type="entry name" value="PROTEIN, PUTATIVE-RELATED"/>
    <property type="match status" value="1"/>
</dbReference>
<dbReference type="AlphaFoldDB" id="A0A9D4XDZ0"/>
<feature type="domain" description="Retrovirus-related Pol polyprotein from transposon TNT 1-94-like beta-barrel" evidence="1">
    <location>
        <begin position="151"/>
        <end position="224"/>
    </location>
</feature>
<dbReference type="Gramene" id="Psat04G0191200-T1">
    <property type="protein sequence ID" value="KAI5417100.1"/>
    <property type="gene ID" value="KIW84_041912"/>
</dbReference>
<dbReference type="InterPro" id="IPR054722">
    <property type="entry name" value="PolX-like_BBD"/>
</dbReference>
<proteinExistence type="predicted"/>
<protein>
    <recommendedName>
        <fullName evidence="1">Retrovirus-related Pol polyprotein from transposon TNT 1-94-like beta-barrel domain-containing protein</fullName>
    </recommendedName>
</protein>
<keyword evidence="3" id="KW-1185">Reference proteome</keyword>
<comment type="caution">
    <text evidence="2">The sequence shown here is derived from an EMBL/GenBank/DDBJ whole genome shotgun (WGS) entry which is preliminary data.</text>
</comment>
<dbReference type="Proteomes" id="UP001058974">
    <property type="component" value="Chromosome 4"/>
</dbReference>
<reference evidence="2 3" key="1">
    <citation type="journal article" date="2022" name="Nat. Genet.">
        <title>Improved pea reference genome and pan-genome highlight genomic features and evolutionary characteristics.</title>
        <authorList>
            <person name="Yang T."/>
            <person name="Liu R."/>
            <person name="Luo Y."/>
            <person name="Hu S."/>
            <person name="Wang D."/>
            <person name="Wang C."/>
            <person name="Pandey M.K."/>
            <person name="Ge S."/>
            <person name="Xu Q."/>
            <person name="Li N."/>
            <person name="Li G."/>
            <person name="Huang Y."/>
            <person name="Saxena R.K."/>
            <person name="Ji Y."/>
            <person name="Li M."/>
            <person name="Yan X."/>
            <person name="He Y."/>
            <person name="Liu Y."/>
            <person name="Wang X."/>
            <person name="Xiang C."/>
            <person name="Varshney R.K."/>
            <person name="Ding H."/>
            <person name="Gao S."/>
            <person name="Zong X."/>
        </authorList>
    </citation>
    <scope>NUCLEOTIDE SEQUENCE [LARGE SCALE GENOMIC DNA]</scope>
    <source>
        <strain evidence="2 3">cv. Zhongwan 6</strain>
    </source>
</reference>
<dbReference type="Pfam" id="PF22936">
    <property type="entry name" value="Pol_BBD"/>
    <property type="match status" value="1"/>
</dbReference>
<evidence type="ECO:0000259" key="1">
    <source>
        <dbReference type="Pfam" id="PF22936"/>
    </source>
</evidence>
<gene>
    <name evidence="2" type="ORF">KIW84_041912</name>
</gene>
<organism evidence="2 3">
    <name type="scientific">Pisum sativum</name>
    <name type="common">Garden pea</name>
    <name type="synonym">Lathyrus oleraceus</name>
    <dbReference type="NCBI Taxonomy" id="3888"/>
    <lineage>
        <taxon>Eukaryota</taxon>
        <taxon>Viridiplantae</taxon>
        <taxon>Streptophyta</taxon>
        <taxon>Embryophyta</taxon>
        <taxon>Tracheophyta</taxon>
        <taxon>Spermatophyta</taxon>
        <taxon>Magnoliopsida</taxon>
        <taxon>eudicotyledons</taxon>
        <taxon>Gunneridae</taxon>
        <taxon>Pentapetalae</taxon>
        <taxon>rosids</taxon>
        <taxon>fabids</taxon>
        <taxon>Fabales</taxon>
        <taxon>Fabaceae</taxon>
        <taxon>Papilionoideae</taxon>
        <taxon>50 kb inversion clade</taxon>
        <taxon>NPAAA clade</taxon>
        <taxon>Hologalegina</taxon>
        <taxon>IRL clade</taxon>
        <taxon>Fabeae</taxon>
        <taxon>Lathyrus</taxon>
    </lineage>
</organism>
<name>A0A9D4XDZ0_PEA</name>
<dbReference type="PANTHER" id="PTHR34222">
    <property type="entry name" value="GAG_PRE-INTEGRS DOMAIN-CONTAINING PROTEIN"/>
    <property type="match status" value="1"/>
</dbReference>
<accession>A0A9D4XDZ0</accession>
<dbReference type="EMBL" id="JAMSHJ010000004">
    <property type="protein sequence ID" value="KAI5417100.1"/>
    <property type="molecule type" value="Genomic_DNA"/>
</dbReference>
<sequence length="264" mass="28670">MMMQPLPTIDKAFSLVIQQEREINYVGSSMAIPTVSTTKEATAFQLHSFHSGHANGNNVETCFLKHGYPPGFKGKGKTQSSNTPNQTVVASVHAGLDESQPNFGFTQDQYNSILALIQQSQLTPQANSISSSPFGLNSHAYNDHGKNPNLWIFDTGAIDHIAYDLASFESYKQIILVHVSLPDSSQIVASMSGSIVLSPTLTLHNALYIPTFHVNLLSIAKLVNINDFHVNFIANSCTTLQNHSKAVIGTSNLQIGLYVLDATP</sequence>
<evidence type="ECO:0000313" key="2">
    <source>
        <dbReference type="EMBL" id="KAI5417100.1"/>
    </source>
</evidence>
<evidence type="ECO:0000313" key="3">
    <source>
        <dbReference type="Proteomes" id="UP001058974"/>
    </source>
</evidence>